<dbReference type="SUPFAM" id="SSF53474">
    <property type="entry name" value="alpha/beta-Hydrolases"/>
    <property type="match status" value="1"/>
</dbReference>
<dbReference type="InterPro" id="IPR029058">
    <property type="entry name" value="AB_hydrolase_fold"/>
</dbReference>
<protein>
    <submittedName>
        <fullName evidence="3">Alpha/Beta hydrolase protein</fullName>
    </submittedName>
</protein>
<proteinExistence type="predicted"/>
<dbReference type="Pfam" id="PF07859">
    <property type="entry name" value="Abhydrolase_3"/>
    <property type="match status" value="1"/>
</dbReference>
<dbReference type="PANTHER" id="PTHR48081">
    <property type="entry name" value="AB HYDROLASE SUPERFAMILY PROTEIN C4A8.06C"/>
    <property type="match status" value="1"/>
</dbReference>
<dbReference type="InterPro" id="IPR050300">
    <property type="entry name" value="GDXG_lipolytic_enzyme"/>
</dbReference>
<name>A0A8K0R2E2_9PLEO</name>
<dbReference type="PANTHER" id="PTHR48081:SF8">
    <property type="entry name" value="ALPHA_BETA HYDROLASE FOLD-3 DOMAIN-CONTAINING PROTEIN-RELATED"/>
    <property type="match status" value="1"/>
</dbReference>
<comment type="caution">
    <text evidence="3">The sequence shown here is derived from an EMBL/GenBank/DDBJ whole genome shotgun (WGS) entry which is preliminary data.</text>
</comment>
<gene>
    <name evidence="3" type="ORF">FB567DRAFT_595091</name>
</gene>
<dbReference type="InterPro" id="IPR013094">
    <property type="entry name" value="AB_hydrolase_3"/>
</dbReference>
<feature type="domain" description="Alpha/beta hydrolase fold-3" evidence="2">
    <location>
        <begin position="107"/>
        <end position="339"/>
    </location>
</feature>
<keyword evidence="1 3" id="KW-0378">Hydrolase</keyword>
<dbReference type="AlphaFoldDB" id="A0A8K0R2E2"/>
<dbReference type="Proteomes" id="UP000813461">
    <property type="component" value="Unassembled WGS sequence"/>
</dbReference>
<sequence>MALSFIASKLSPLPRIFSPLTSGLFSTLPFWQRWRVLCLQPINIIAALLTAPSWLFTNRYKVIYVPTRTGNRRCLVFMPPRISPASPQNPSKDSDDSSNGLRPLHIDIHGGAFIGGFPEQSARFCAHISDQTGAVVVSISYRIAPRYIYPAAHDDVDDVVTWLVSHAQDFGADGKLLTVGGGSVGAGLGLGVCRHLLQAAQLSSGGGERDDRLVDEDGGDANQGVKALAWIGICPALDFRVAPKDKPMPASMQGADPLAFLLPLFDVYAGTERGRHLENERLHPILLDEKAVPSNVLIVAAGIDPLLAEAVEFAERLRRERNGNGVETMVVDKGFHGFVELPSFILEQERLQVFAKAVALLRATHRKAGFDHVN</sequence>
<evidence type="ECO:0000313" key="3">
    <source>
        <dbReference type="EMBL" id="KAH7080754.1"/>
    </source>
</evidence>
<organism evidence="3 4">
    <name type="scientific">Paraphoma chrysanthemicola</name>
    <dbReference type="NCBI Taxonomy" id="798071"/>
    <lineage>
        <taxon>Eukaryota</taxon>
        <taxon>Fungi</taxon>
        <taxon>Dikarya</taxon>
        <taxon>Ascomycota</taxon>
        <taxon>Pezizomycotina</taxon>
        <taxon>Dothideomycetes</taxon>
        <taxon>Pleosporomycetidae</taxon>
        <taxon>Pleosporales</taxon>
        <taxon>Pleosporineae</taxon>
        <taxon>Phaeosphaeriaceae</taxon>
        <taxon>Paraphoma</taxon>
    </lineage>
</organism>
<accession>A0A8K0R2E2</accession>
<dbReference type="EMBL" id="JAGMVJ010000015">
    <property type="protein sequence ID" value="KAH7080754.1"/>
    <property type="molecule type" value="Genomic_DNA"/>
</dbReference>
<evidence type="ECO:0000259" key="2">
    <source>
        <dbReference type="Pfam" id="PF07859"/>
    </source>
</evidence>
<evidence type="ECO:0000313" key="4">
    <source>
        <dbReference type="Proteomes" id="UP000813461"/>
    </source>
</evidence>
<dbReference type="Gene3D" id="3.40.50.1820">
    <property type="entry name" value="alpha/beta hydrolase"/>
    <property type="match status" value="1"/>
</dbReference>
<keyword evidence="4" id="KW-1185">Reference proteome</keyword>
<evidence type="ECO:0000256" key="1">
    <source>
        <dbReference type="ARBA" id="ARBA00022801"/>
    </source>
</evidence>
<dbReference type="GO" id="GO:0016787">
    <property type="term" value="F:hydrolase activity"/>
    <property type="evidence" value="ECO:0007669"/>
    <property type="project" value="UniProtKB-KW"/>
</dbReference>
<dbReference type="OrthoDB" id="408631at2759"/>
<reference evidence="3" key="1">
    <citation type="journal article" date="2021" name="Nat. Commun.">
        <title>Genetic determinants of endophytism in the Arabidopsis root mycobiome.</title>
        <authorList>
            <person name="Mesny F."/>
            <person name="Miyauchi S."/>
            <person name="Thiergart T."/>
            <person name="Pickel B."/>
            <person name="Atanasova L."/>
            <person name="Karlsson M."/>
            <person name="Huettel B."/>
            <person name="Barry K.W."/>
            <person name="Haridas S."/>
            <person name="Chen C."/>
            <person name="Bauer D."/>
            <person name="Andreopoulos W."/>
            <person name="Pangilinan J."/>
            <person name="LaButti K."/>
            <person name="Riley R."/>
            <person name="Lipzen A."/>
            <person name="Clum A."/>
            <person name="Drula E."/>
            <person name="Henrissat B."/>
            <person name="Kohler A."/>
            <person name="Grigoriev I.V."/>
            <person name="Martin F.M."/>
            <person name="Hacquard S."/>
        </authorList>
    </citation>
    <scope>NUCLEOTIDE SEQUENCE</scope>
    <source>
        <strain evidence="3">MPI-SDFR-AT-0120</strain>
    </source>
</reference>